<feature type="binding site" evidence="15">
    <location>
        <position position="107"/>
    </location>
    <ligand>
        <name>Mg(2+)</name>
        <dbReference type="ChEBI" id="CHEBI:18420"/>
    </ligand>
</feature>
<dbReference type="RefSeq" id="WP_214171252.1">
    <property type="nucleotide sequence ID" value="NZ_JAHCVJ010000003.1"/>
</dbReference>
<evidence type="ECO:0000313" key="18">
    <source>
        <dbReference type="Proteomes" id="UP000811899"/>
    </source>
</evidence>
<evidence type="ECO:0000256" key="10">
    <source>
        <dbReference type="ARBA" id="ARBA00022842"/>
    </source>
</evidence>
<evidence type="ECO:0000256" key="7">
    <source>
        <dbReference type="ARBA" id="ARBA00022705"/>
    </source>
</evidence>
<dbReference type="CDD" id="cd03586">
    <property type="entry name" value="PolY_Pol_IV_kappa"/>
    <property type="match status" value="1"/>
</dbReference>
<comment type="caution">
    <text evidence="17">The sequence shown here is derived from an EMBL/GenBank/DDBJ whole genome shotgun (WGS) entry which is preliminary data.</text>
</comment>
<dbReference type="Pfam" id="PF21999">
    <property type="entry name" value="IMS_HHH_1"/>
    <property type="match status" value="1"/>
</dbReference>
<dbReference type="SUPFAM" id="SSF56672">
    <property type="entry name" value="DNA/RNA polymerases"/>
    <property type="match status" value="1"/>
</dbReference>
<dbReference type="EC" id="2.7.7.7" evidence="15"/>
<keyword evidence="4 15" id="KW-0963">Cytoplasm</keyword>
<sequence length="416" mass="46947">MSNAGTHNIIMHVDMNAFFASVEQQGNPELRGKPIAVIGRGRTVVTTASYEARACGVKTGMNTWQARQACPQLIFVIGDNQKYTYTSTRIISMMRDYTPLVEVFSIDEAFLDVTHSLTIFGSAERIAHLLKERIREQFGITCSIGIAPNKMLAKLASEMKKPDGLTIIEPDRVQRVLERLPIKELCGVGRKMERHLELLGIRTCGELGRFPVAVLRKKFGIVGDKLSRMGRGIDASPVIPADESEEVKSVSHSMTLDRDIEERQEILKYLLQLSEMVGRRARRYSVWGKTVTLSIRYADFDSWVGKQETLPHFINQSDDIYREVTAILDTISLTQPVRLLGVRLSNLRYESNQLPLFEEKRKKLFLADAMDELNDKYGNFTVTFGSLLDGEEPKSKGSHVISPAWRPDGIRNVEVK</sequence>
<dbReference type="InterPro" id="IPR050116">
    <property type="entry name" value="DNA_polymerase-Y"/>
</dbReference>
<dbReference type="Gene3D" id="3.30.1490.100">
    <property type="entry name" value="DNA polymerase, Y-family, little finger domain"/>
    <property type="match status" value="1"/>
</dbReference>
<dbReference type="GO" id="GO:0009432">
    <property type="term" value="P:SOS response"/>
    <property type="evidence" value="ECO:0007669"/>
    <property type="project" value="TreeGrafter"/>
</dbReference>
<dbReference type="GO" id="GO:0006281">
    <property type="term" value="P:DNA repair"/>
    <property type="evidence" value="ECO:0007669"/>
    <property type="project" value="UniProtKB-UniRule"/>
</dbReference>
<reference evidence="17 18" key="1">
    <citation type="submission" date="2021-05" db="EMBL/GenBank/DDBJ databases">
        <title>The draft genome of Geobacter pelophilus DSM 12255.</title>
        <authorList>
            <person name="Xu Z."/>
            <person name="Masuda Y."/>
            <person name="Itoh H."/>
            <person name="Senoo K."/>
        </authorList>
    </citation>
    <scope>NUCLEOTIDE SEQUENCE [LARGE SCALE GENOMIC DNA]</scope>
    <source>
        <strain evidence="17 18">DSM 12255</strain>
    </source>
</reference>
<feature type="active site" evidence="15">
    <location>
        <position position="108"/>
    </location>
</feature>
<comment type="catalytic activity">
    <reaction evidence="14 15">
        <text>DNA(n) + a 2'-deoxyribonucleoside 5'-triphosphate = DNA(n+1) + diphosphate</text>
        <dbReference type="Rhea" id="RHEA:22508"/>
        <dbReference type="Rhea" id="RHEA-COMP:17339"/>
        <dbReference type="Rhea" id="RHEA-COMP:17340"/>
        <dbReference type="ChEBI" id="CHEBI:33019"/>
        <dbReference type="ChEBI" id="CHEBI:61560"/>
        <dbReference type="ChEBI" id="CHEBI:173112"/>
        <dbReference type="EC" id="2.7.7.7"/>
    </reaction>
</comment>
<keyword evidence="6 15" id="KW-0548">Nucleotidyltransferase</keyword>
<name>A0AAW4L7B6_9BACT</name>
<dbReference type="GO" id="GO:0006261">
    <property type="term" value="P:DNA-templated DNA replication"/>
    <property type="evidence" value="ECO:0007669"/>
    <property type="project" value="UniProtKB-UniRule"/>
</dbReference>
<evidence type="ECO:0000256" key="5">
    <source>
        <dbReference type="ARBA" id="ARBA00022679"/>
    </source>
</evidence>
<dbReference type="NCBIfam" id="NF002677">
    <property type="entry name" value="PRK02406.1"/>
    <property type="match status" value="1"/>
</dbReference>
<keyword evidence="7 15" id="KW-0235">DNA replication</keyword>
<comment type="cofactor">
    <cofactor evidence="15">
        <name>Mg(2+)</name>
        <dbReference type="ChEBI" id="CHEBI:18420"/>
    </cofactor>
    <text evidence="15">Binds 2 magnesium ions per subunit.</text>
</comment>
<comment type="function">
    <text evidence="15">Poorly processive, error-prone DNA polymerase involved in untargeted mutagenesis. Copies undamaged DNA at stalled replication forks, which arise in vivo from mismatched or misaligned primer ends. These misaligned primers can be extended by PolIV. Exhibits no 3'-5' exonuclease (proofreading) activity. May be involved in translesional synthesis, in conjunction with the beta clamp from PolIII.</text>
</comment>
<accession>A0AAW4L7B6</accession>
<evidence type="ECO:0000256" key="11">
    <source>
        <dbReference type="ARBA" id="ARBA00022932"/>
    </source>
</evidence>
<evidence type="ECO:0000256" key="9">
    <source>
        <dbReference type="ARBA" id="ARBA00022763"/>
    </source>
</evidence>
<organism evidence="17 18">
    <name type="scientific">Geoanaerobacter pelophilus</name>
    <dbReference type="NCBI Taxonomy" id="60036"/>
    <lineage>
        <taxon>Bacteria</taxon>
        <taxon>Pseudomonadati</taxon>
        <taxon>Thermodesulfobacteriota</taxon>
        <taxon>Desulfuromonadia</taxon>
        <taxon>Geobacterales</taxon>
        <taxon>Geobacteraceae</taxon>
        <taxon>Geoanaerobacter</taxon>
    </lineage>
</organism>
<dbReference type="Gene3D" id="1.10.150.20">
    <property type="entry name" value="5' to 3' exonuclease, C-terminal subdomain"/>
    <property type="match status" value="1"/>
</dbReference>
<dbReference type="SUPFAM" id="SSF100879">
    <property type="entry name" value="Lesion bypass DNA polymerase (Y-family), little finger domain"/>
    <property type="match status" value="1"/>
</dbReference>
<dbReference type="InterPro" id="IPR053848">
    <property type="entry name" value="IMS_HHH_1"/>
</dbReference>
<keyword evidence="8 15" id="KW-0479">Metal-binding</keyword>
<dbReference type="InterPro" id="IPR017961">
    <property type="entry name" value="DNA_pol_Y-fam_little_finger"/>
</dbReference>
<evidence type="ECO:0000256" key="15">
    <source>
        <dbReference type="HAMAP-Rule" id="MF_01113"/>
    </source>
</evidence>
<dbReference type="AlphaFoldDB" id="A0AAW4L7B6"/>
<keyword evidence="11 15" id="KW-0239">DNA-directed DNA polymerase</keyword>
<evidence type="ECO:0000256" key="4">
    <source>
        <dbReference type="ARBA" id="ARBA00022490"/>
    </source>
</evidence>
<dbReference type="GO" id="GO:0000287">
    <property type="term" value="F:magnesium ion binding"/>
    <property type="evidence" value="ECO:0007669"/>
    <property type="project" value="UniProtKB-UniRule"/>
</dbReference>
<proteinExistence type="inferred from homology"/>
<dbReference type="EMBL" id="JAHCVJ010000003">
    <property type="protein sequence ID" value="MBT0664480.1"/>
    <property type="molecule type" value="Genomic_DNA"/>
</dbReference>
<dbReference type="InterPro" id="IPR043128">
    <property type="entry name" value="Rev_trsase/Diguanyl_cyclase"/>
</dbReference>
<keyword evidence="9 15" id="KW-0227">DNA damage</keyword>
<comment type="subcellular location">
    <subcellularLocation>
        <location evidence="1 15">Cytoplasm</location>
    </subcellularLocation>
</comment>
<dbReference type="Pfam" id="PF00817">
    <property type="entry name" value="IMS"/>
    <property type="match status" value="1"/>
</dbReference>
<dbReference type="InterPro" id="IPR043502">
    <property type="entry name" value="DNA/RNA_pol_sf"/>
</dbReference>
<feature type="binding site" evidence="15">
    <location>
        <position position="14"/>
    </location>
    <ligand>
        <name>Mg(2+)</name>
        <dbReference type="ChEBI" id="CHEBI:18420"/>
    </ligand>
</feature>
<dbReference type="PANTHER" id="PTHR11076">
    <property type="entry name" value="DNA REPAIR POLYMERASE UMUC / TRANSFERASE FAMILY MEMBER"/>
    <property type="match status" value="1"/>
</dbReference>
<dbReference type="InterPro" id="IPR001126">
    <property type="entry name" value="UmuC"/>
</dbReference>
<dbReference type="GO" id="GO:0003887">
    <property type="term" value="F:DNA-directed DNA polymerase activity"/>
    <property type="evidence" value="ECO:0007669"/>
    <property type="project" value="UniProtKB-UniRule"/>
</dbReference>
<keyword evidence="5 15" id="KW-0808">Transferase</keyword>
<dbReference type="NCBIfam" id="NF002848">
    <property type="entry name" value="PRK03103.1"/>
    <property type="match status" value="1"/>
</dbReference>
<evidence type="ECO:0000256" key="8">
    <source>
        <dbReference type="ARBA" id="ARBA00022723"/>
    </source>
</evidence>
<keyword evidence="10 15" id="KW-0460">Magnesium</keyword>
<dbReference type="InterPro" id="IPR036775">
    <property type="entry name" value="DNA_pol_Y-fam_lit_finger_sf"/>
</dbReference>
<dbReference type="GO" id="GO:0003684">
    <property type="term" value="F:damaged DNA binding"/>
    <property type="evidence" value="ECO:0007669"/>
    <property type="project" value="InterPro"/>
</dbReference>
<evidence type="ECO:0000256" key="14">
    <source>
        <dbReference type="ARBA" id="ARBA00049244"/>
    </source>
</evidence>
<dbReference type="GO" id="GO:0042276">
    <property type="term" value="P:error-prone translesion synthesis"/>
    <property type="evidence" value="ECO:0007669"/>
    <property type="project" value="TreeGrafter"/>
</dbReference>
<keyword evidence="13 15" id="KW-0234">DNA repair</keyword>
<protein>
    <recommendedName>
        <fullName evidence="15">DNA polymerase IV</fullName>
        <shortName evidence="15">Pol IV</shortName>
        <ecNumber evidence="15">2.7.7.7</ecNumber>
    </recommendedName>
</protein>
<dbReference type="PANTHER" id="PTHR11076:SF33">
    <property type="entry name" value="DNA POLYMERASE KAPPA"/>
    <property type="match status" value="1"/>
</dbReference>
<dbReference type="Gene3D" id="3.40.1170.60">
    <property type="match status" value="1"/>
</dbReference>
<evidence type="ECO:0000256" key="13">
    <source>
        <dbReference type="ARBA" id="ARBA00023204"/>
    </source>
</evidence>
<dbReference type="InterPro" id="IPR022880">
    <property type="entry name" value="DNApol_IV"/>
</dbReference>
<dbReference type="Gene3D" id="3.30.70.270">
    <property type="match status" value="1"/>
</dbReference>
<dbReference type="Pfam" id="PF11799">
    <property type="entry name" value="IMS_C"/>
    <property type="match status" value="1"/>
</dbReference>
<evidence type="ECO:0000259" key="16">
    <source>
        <dbReference type="PROSITE" id="PS50173"/>
    </source>
</evidence>
<evidence type="ECO:0000313" key="17">
    <source>
        <dbReference type="EMBL" id="MBT0664480.1"/>
    </source>
</evidence>
<feature type="domain" description="UmuC" evidence="16">
    <location>
        <begin position="10"/>
        <end position="189"/>
    </location>
</feature>
<evidence type="ECO:0000256" key="1">
    <source>
        <dbReference type="ARBA" id="ARBA00004496"/>
    </source>
</evidence>
<dbReference type="HAMAP" id="MF_01113">
    <property type="entry name" value="DNApol_IV"/>
    <property type="match status" value="1"/>
</dbReference>
<keyword evidence="12 15" id="KW-0238">DNA-binding</keyword>
<comment type="subunit">
    <text evidence="15">Monomer.</text>
</comment>
<evidence type="ECO:0000256" key="6">
    <source>
        <dbReference type="ARBA" id="ARBA00022695"/>
    </source>
</evidence>
<evidence type="ECO:0000256" key="2">
    <source>
        <dbReference type="ARBA" id="ARBA00010945"/>
    </source>
</evidence>
<evidence type="ECO:0000256" key="12">
    <source>
        <dbReference type="ARBA" id="ARBA00023125"/>
    </source>
</evidence>
<gene>
    <name evidence="15 17" type="primary">dinB</name>
    <name evidence="17" type="ORF">KI809_09230</name>
</gene>
<dbReference type="GO" id="GO:0005829">
    <property type="term" value="C:cytosol"/>
    <property type="evidence" value="ECO:0007669"/>
    <property type="project" value="TreeGrafter"/>
</dbReference>
<comment type="similarity">
    <text evidence="2 15">Belongs to the DNA polymerase type-Y family.</text>
</comment>
<dbReference type="PROSITE" id="PS50173">
    <property type="entry name" value="UMUC"/>
    <property type="match status" value="1"/>
</dbReference>
<keyword evidence="3 15" id="KW-0515">Mutator protein</keyword>
<keyword evidence="18" id="KW-1185">Reference proteome</keyword>
<evidence type="ECO:0000256" key="3">
    <source>
        <dbReference type="ARBA" id="ARBA00022457"/>
    </source>
</evidence>
<feature type="site" description="Substrate discrimination" evidence="15">
    <location>
        <position position="19"/>
    </location>
</feature>
<dbReference type="Proteomes" id="UP000811899">
    <property type="component" value="Unassembled WGS sequence"/>
</dbReference>